<protein>
    <submittedName>
        <fullName evidence="1">Uncharacterized protein</fullName>
    </submittedName>
</protein>
<feature type="non-terminal residue" evidence="1">
    <location>
        <position position="112"/>
    </location>
</feature>
<name>A0AAW0H4F7_MYOGA</name>
<organism evidence="1 2">
    <name type="scientific">Myodes glareolus</name>
    <name type="common">Bank vole</name>
    <name type="synonym">Clethrionomys glareolus</name>
    <dbReference type="NCBI Taxonomy" id="447135"/>
    <lineage>
        <taxon>Eukaryota</taxon>
        <taxon>Metazoa</taxon>
        <taxon>Chordata</taxon>
        <taxon>Craniata</taxon>
        <taxon>Vertebrata</taxon>
        <taxon>Euteleostomi</taxon>
        <taxon>Mammalia</taxon>
        <taxon>Eutheria</taxon>
        <taxon>Euarchontoglires</taxon>
        <taxon>Glires</taxon>
        <taxon>Rodentia</taxon>
        <taxon>Myomorpha</taxon>
        <taxon>Muroidea</taxon>
        <taxon>Cricetidae</taxon>
        <taxon>Arvicolinae</taxon>
        <taxon>Myodes</taxon>
    </lineage>
</organism>
<evidence type="ECO:0000313" key="1">
    <source>
        <dbReference type="EMBL" id="KAK7796576.1"/>
    </source>
</evidence>
<dbReference type="SUPFAM" id="SSF51430">
    <property type="entry name" value="NAD(P)-linked oxidoreductase"/>
    <property type="match status" value="1"/>
</dbReference>
<dbReference type="Gene3D" id="3.20.20.100">
    <property type="entry name" value="NADP-dependent oxidoreductase domain"/>
    <property type="match status" value="1"/>
</dbReference>
<proteinExistence type="predicted"/>
<feature type="non-terminal residue" evidence="1">
    <location>
        <position position="1"/>
    </location>
</feature>
<dbReference type="AlphaFoldDB" id="A0AAW0H4F7"/>
<sequence length="112" mass="13082">VTKALKVFVYIGSCLIVSTKVYQNEKEDHKQTSFKYKPAVSQIKCLPYLYQEKLINSWAKAENLSAMEYPNVEVIVTKYNKTKDHMLIRFLIHVKLVMISKSVTPKHYLRSL</sequence>
<dbReference type="EMBL" id="JBBHLL010001119">
    <property type="protein sequence ID" value="KAK7796576.1"/>
    <property type="molecule type" value="Genomic_DNA"/>
</dbReference>
<dbReference type="Proteomes" id="UP001488838">
    <property type="component" value="Unassembled WGS sequence"/>
</dbReference>
<comment type="caution">
    <text evidence="1">The sequence shown here is derived from an EMBL/GenBank/DDBJ whole genome shotgun (WGS) entry which is preliminary data.</text>
</comment>
<gene>
    <name evidence="1" type="ORF">U0070_008076</name>
</gene>
<reference evidence="1 2" key="1">
    <citation type="journal article" date="2023" name="bioRxiv">
        <title>Conserved and derived expression patterns and positive selection on dental genes reveal complex evolutionary context of ever-growing rodent molars.</title>
        <authorList>
            <person name="Calamari Z.T."/>
            <person name="Song A."/>
            <person name="Cohen E."/>
            <person name="Akter M."/>
            <person name="Roy R.D."/>
            <person name="Hallikas O."/>
            <person name="Christensen M.M."/>
            <person name="Li P."/>
            <person name="Marangoni P."/>
            <person name="Jernvall J."/>
            <person name="Klein O.D."/>
        </authorList>
    </citation>
    <scope>NUCLEOTIDE SEQUENCE [LARGE SCALE GENOMIC DNA]</scope>
    <source>
        <strain evidence="1">V071</strain>
    </source>
</reference>
<evidence type="ECO:0000313" key="2">
    <source>
        <dbReference type="Proteomes" id="UP001488838"/>
    </source>
</evidence>
<keyword evidence="2" id="KW-1185">Reference proteome</keyword>
<accession>A0AAW0H4F7</accession>
<dbReference type="InterPro" id="IPR036812">
    <property type="entry name" value="NAD(P)_OxRdtase_dom_sf"/>
</dbReference>